<dbReference type="InterPro" id="IPR001680">
    <property type="entry name" value="WD40_rpt"/>
</dbReference>
<dbReference type="OMA" id="SFAVVCP"/>
<dbReference type="InterPro" id="IPR036322">
    <property type="entry name" value="WD40_repeat_dom_sf"/>
</dbReference>
<evidence type="ECO:0000313" key="4">
    <source>
        <dbReference type="EMBL" id="KMZ73480.1"/>
    </source>
</evidence>
<comment type="caution">
    <text evidence="4">The sequence shown here is derived from an EMBL/GenBank/DDBJ whole genome shotgun (WGS) entry which is preliminary data.</text>
</comment>
<dbReference type="Gene3D" id="2.130.10.10">
    <property type="entry name" value="YVTN repeat-like/Quinoprotein amine dehydrogenase"/>
    <property type="match status" value="3"/>
</dbReference>
<protein>
    <submittedName>
        <fullName evidence="4">Transducin family protein / WD-40 repeat family protein</fullName>
    </submittedName>
</protein>
<dbReference type="GO" id="GO:0043291">
    <property type="term" value="C:RAVE complex"/>
    <property type="evidence" value="ECO:0000318"/>
    <property type="project" value="GO_Central"/>
</dbReference>
<evidence type="ECO:0000256" key="2">
    <source>
        <dbReference type="SAM" id="MobiDB-lite"/>
    </source>
</evidence>
<name>A0A0K9PZ36_ZOSMR</name>
<keyword evidence="5" id="KW-1185">Reference proteome</keyword>
<dbReference type="PANTHER" id="PTHR13950">
    <property type="entry name" value="RABCONNECTIN-RELATED"/>
    <property type="match status" value="1"/>
</dbReference>
<keyword evidence="1" id="KW-0853">WD repeat</keyword>
<dbReference type="Pfam" id="PF00400">
    <property type="entry name" value="WD40"/>
    <property type="match status" value="1"/>
</dbReference>
<dbReference type="InterPro" id="IPR011047">
    <property type="entry name" value="Quinoprotein_ADH-like_sf"/>
</dbReference>
<proteinExistence type="predicted"/>
<feature type="region of interest" description="Disordered" evidence="2">
    <location>
        <begin position="1"/>
        <end position="21"/>
    </location>
</feature>
<evidence type="ECO:0000313" key="5">
    <source>
        <dbReference type="Proteomes" id="UP000036987"/>
    </source>
</evidence>
<dbReference type="PANTHER" id="PTHR13950:SF9">
    <property type="entry name" value="RABCONNECTIN-3A"/>
    <property type="match status" value="1"/>
</dbReference>
<dbReference type="InterPro" id="IPR015943">
    <property type="entry name" value="WD40/YVTN_repeat-like_dom_sf"/>
</dbReference>
<dbReference type="Proteomes" id="UP000036987">
    <property type="component" value="Unassembled WGS sequence"/>
</dbReference>
<dbReference type="PROSITE" id="PS50082">
    <property type="entry name" value="WD_REPEATS_2"/>
    <property type="match status" value="1"/>
</dbReference>
<feature type="repeat" description="WD" evidence="1">
    <location>
        <begin position="2395"/>
        <end position="2436"/>
    </location>
</feature>
<dbReference type="STRING" id="29655.A0A0K9PZ36"/>
<dbReference type="GO" id="GO:0007035">
    <property type="term" value="P:vacuolar acidification"/>
    <property type="evidence" value="ECO:0000318"/>
    <property type="project" value="GO_Central"/>
</dbReference>
<sequence length="2491" mass="278247">MMPGITAIAGSDGGEPPTNTDSTYSLNFPLPLIRSQVISPAPNPRKSSIDWLPEFAGCSWIAYGASSLVVILQCHSPLSKEETKVESFFRQVIEPPADAAGVWNEGVNAVAWCPSKPSDGSIAVGLGNCVRLYKPDVDDAARGSLNWRQVASLLHSFTVEAVEWTGSGDGLITAGIEVVFWKRNITSWEAIYKFRAKIQQSIISATWSIDGPVAVAEAFNRSIDTSSKEIEHLFLLPGKANDRVLIFQDNGKFDFLKSDLCHPHAVSLIQWRPYTLPLLKKNRLHSSRDVLLTCCLDGVVRLWCEIDSLRSKKSSRDNDDRKSQARTYHVIAVIEINQCLNAMLGINTFISWATEVHDAYHLDNEHFFQTESSDFNPSGHCEWLVSLGPEQSLTFWAIHCIEDVSPVRFPRVSLWKKYSLKDINESNTTSAKPSYSAHQSFLIKAIVSRNELFAPPIACSLLVLSPNNSFSWLLIDSSKSVMSNHEEDSSDLVHGIRGTDGHIGTIMQTAVYPFSHDVELAISLDSSGFLLFWSISTITSMANLEMKTLYNPAWKLLDKIDTKYLSNTVVYSNLAWLPCAFKEDIFLFMGHEEGIDCFLVRITSESEDILCHRVFTISFPSQSSRDNPYHIFTTPLASTCSNSSGYNKFTLHAVWTIIFQVLSWEIIIHSDDLSGMVCNCSFISNDFICVYSHARRTYHLKTNLCSSNITSCSSEEITSFAVVSPSYLVPSIKWPTFTDELCSKVPLYHIVTGLSNGTVKMWRLPSLGSPLKHSDVKNLTWEIVGMFTAHKGSVNKIAISNCGSKIATIGTKGSNLTPVLHIWSSLCLVSRGCFSLEDKLELNESVMDLNWQSLGNGHLLLGVCMKNKVEIYSERRIDLSEKKSNWFCIAVCHTHSTIKTFLWGPKVTPVMVHERYISLFSHWSSNDYMKSQGDFHIALKNKEYNYVNVVGDKKENIQDYFLSGMNEFSIEESVTDKSGNVHKHTQLVEDDVKSNSIVEIPCKMKPYQLNSDGLHNFLKVADSLCEPLAVYHPKALILYIYSGNLKRALLALEHLVKFLRSSNRSSSNATNTEYAKTLPITQQIGLEEYFENDVSAISTKSKDISWGLDSSIKSFDMQFENNLFHHEGAASLAISSMRSSAPISQISELKNCIDTLENSHDIPSLNDMERTQILAVVDLLGECIDPNFSSAYESFDEPGRRFWVAVRFQRLYFRRRLERLVGADNLKVETWMVAWAFQSECQDNLYNSVLSPEPSWLEMRNMGVGYWFTNASQLRQKMEKLARAQYLLKRDPKDCALLYLALNRLQVLVGLFKISRNEKDKPLIGFLSRNFEEEKNKAAALKNAYVLMGRHQLELAAAFFLMGGDSSSCVMLCAKNLGDEQLALVICRLLQGYGGSLERQLISNVLLPNSIAKGDYWLSSILEWTLGNYMQSYKILANSLLDIETDKMDGSYNRSVLSDPAIGKYCVILASKNNFRSSVGEHMAMVFSKWAILATGNALVKCGCPLESLDCMSSSFTNLEDMDRNNSPVRANDPNLNGNLDPFSSESFNWLSVDIASHLEYNFCLNAAMHYISSAFPLKMRDTSYNELQIESFNAKMKISISVLQRKYSLKLIDIINMILILANSNELIFLGYNVLQELISNGCMNSFHPASNKFDLHLVKSNMVLKVTKEICYSLARYIPYHNVTCLLLLMNQGHASNHDKFSQFYSSHFIFGLTCSLRNLRDSLNLYGSSILKNDDCLKVFTVLDYLELCLYFASAWSGQNLNEMVLMMHPIANDMNGKQTFKDAIGGNMRNFLTQTSDAVQSSNFNRIDSRKGKSNENDPYLLLHNERWNVMGSSLWKQLSDFIRQQMKSLMTEDNEDAKNIMKADENFPVLLSELLITALTCTFSTINKQLSSWLLHKAEVSTSVNTHLHSEMSNNTTTCSFPYSFDQEHDKLQISGNESQNFLFNVLLDISLNAEGLHGPYKKINHFPFFIRKHPISWNDIYRDIIIGKDSQSSSSKNGEDLVIDDQRLSKDINVGAGKTSSRPFKETSYFKIPNEIYKRSGELLEAMCINCIDEKQVALATNKRGITFHNLDSEKPFRETVEYIWSGNDWPTDGWAGSESTPVPNFVSQGIGLGNKKGDHLGLSGTTTFARPGRDMTGGGAFGISGYAGIGASGLGWGEPEDFEIIDPPATTENISTRSLCSHPSKPLFLAGSLNTHIYLWEFGKDKATATYGVLPTANVPPPYALASISALQFDCYGQRFATAALDGTVCTWQLEVGGRSNIYPTESYLCFNNHASDVAYMANSGSTIAAAGYSTNNANAIIWDTLAPPTSSQASLICHDGGVRSISVLDNGRGGGSVSPVIITGGKNGDISLHDFRYIATGKTKQQKRSNSNFKSSENMNGVLWHIPKAHLGGITRISSIPNTSLFLTSGKDGDVKLWDASKSELFFHWQKLHDKHTFLQPSSRGFGALVRASVTDIQVLSDGFLSCGGDGIVKRIQLKNFPH</sequence>
<organism evidence="4 5">
    <name type="scientific">Zostera marina</name>
    <name type="common">Eelgrass</name>
    <dbReference type="NCBI Taxonomy" id="29655"/>
    <lineage>
        <taxon>Eukaryota</taxon>
        <taxon>Viridiplantae</taxon>
        <taxon>Streptophyta</taxon>
        <taxon>Embryophyta</taxon>
        <taxon>Tracheophyta</taxon>
        <taxon>Spermatophyta</taxon>
        <taxon>Magnoliopsida</taxon>
        <taxon>Liliopsida</taxon>
        <taxon>Zosteraceae</taxon>
        <taxon>Zostera</taxon>
    </lineage>
</organism>
<feature type="domain" description="RAVE complex protein Rav1 C-terminal" evidence="3">
    <location>
        <begin position="1014"/>
        <end position="1449"/>
    </location>
</feature>
<dbReference type="InterPro" id="IPR022033">
    <property type="entry name" value="Rav1p_C"/>
</dbReference>
<gene>
    <name evidence="4" type="ORF">ZOSMA_148G00290</name>
</gene>
<reference evidence="5" key="1">
    <citation type="journal article" date="2016" name="Nature">
        <title>The genome of the seagrass Zostera marina reveals angiosperm adaptation to the sea.</title>
        <authorList>
            <person name="Olsen J.L."/>
            <person name="Rouze P."/>
            <person name="Verhelst B."/>
            <person name="Lin Y.-C."/>
            <person name="Bayer T."/>
            <person name="Collen J."/>
            <person name="Dattolo E."/>
            <person name="De Paoli E."/>
            <person name="Dittami S."/>
            <person name="Maumus F."/>
            <person name="Michel G."/>
            <person name="Kersting A."/>
            <person name="Lauritano C."/>
            <person name="Lohaus R."/>
            <person name="Toepel M."/>
            <person name="Tonon T."/>
            <person name="Vanneste K."/>
            <person name="Amirebrahimi M."/>
            <person name="Brakel J."/>
            <person name="Bostroem C."/>
            <person name="Chovatia M."/>
            <person name="Grimwood J."/>
            <person name="Jenkins J.W."/>
            <person name="Jueterbock A."/>
            <person name="Mraz A."/>
            <person name="Stam W.T."/>
            <person name="Tice H."/>
            <person name="Bornberg-Bauer E."/>
            <person name="Green P.J."/>
            <person name="Pearson G.A."/>
            <person name="Procaccini G."/>
            <person name="Duarte C.M."/>
            <person name="Schmutz J."/>
            <person name="Reusch T.B.H."/>
            <person name="Van de Peer Y."/>
        </authorList>
    </citation>
    <scope>NUCLEOTIDE SEQUENCE [LARGE SCALE GENOMIC DNA]</scope>
    <source>
        <strain evidence="5">cv. Finnish</strain>
    </source>
</reference>
<dbReference type="OrthoDB" id="342131at2759"/>
<dbReference type="InterPro" id="IPR052208">
    <property type="entry name" value="DmX-like/RAVE_component"/>
</dbReference>
<dbReference type="PROSITE" id="PS50294">
    <property type="entry name" value="WD_REPEATS_REGION"/>
    <property type="match status" value="1"/>
</dbReference>
<evidence type="ECO:0000259" key="3">
    <source>
        <dbReference type="Pfam" id="PF12234"/>
    </source>
</evidence>
<evidence type="ECO:0000256" key="1">
    <source>
        <dbReference type="PROSITE-ProRule" id="PRU00221"/>
    </source>
</evidence>
<dbReference type="Pfam" id="PF12234">
    <property type="entry name" value="Rav1p_C"/>
    <property type="match status" value="1"/>
</dbReference>
<dbReference type="SUPFAM" id="SSF50978">
    <property type="entry name" value="WD40 repeat-like"/>
    <property type="match status" value="1"/>
</dbReference>
<accession>A0A0K9PZ36</accession>
<dbReference type="SUPFAM" id="SSF50998">
    <property type="entry name" value="Quinoprotein alcohol dehydrogenase-like"/>
    <property type="match status" value="2"/>
</dbReference>
<dbReference type="EMBL" id="LFYR01000580">
    <property type="protein sequence ID" value="KMZ73480.1"/>
    <property type="molecule type" value="Genomic_DNA"/>
</dbReference>
<dbReference type="SMART" id="SM00320">
    <property type="entry name" value="WD40"/>
    <property type="match status" value="11"/>
</dbReference>